<dbReference type="GO" id="GO:0102130">
    <property type="term" value="F:malonyl-CoA methyltransferase activity"/>
    <property type="evidence" value="ECO:0007669"/>
    <property type="project" value="UniProtKB-EC"/>
</dbReference>
<dbReference type="GO" id="GO:0032259">
    <property type="term" value="P:methylation"/>
    <property type="evidence" value="ECO:0007669"/>
    <property type="project" value="UniProtKB-KW"/>
</dbReference>
<dbReference type="STRING" id="679937.Bcop_0996"/>
<dbReference type="UniPathway" id="UPA00078"/>
<evidence type="ECO:0000256" key="5">
    <source>
        <dbReference type="HAMAP-Rule" id="MF_00835"/>
    </source>
</evidence>
<dbReference type="Pfam" id="PF13489">
    <property type="entry name" value="Methyltransf_23"/>
    <property type="match status" value="1"/>
</dbReference>
<dbReference type="InterPro" id="IPR029063">
    <property type="entry name" value="SAM-dependent_MTases_sf"/>
</dbReference>
<evidence type="ECO:0000256" key="1">
    <source>
        <dbReference type="ARBA" id="ARBA00022603"/>
    </source>
</evidence>
<organism evidence="6 7">
    <name type="scientific">Bacteroides coprosuis DSM 18011</name>
    <dbReference type="NCBI Taxonomy" id="679937"/>
    <lineage>
        <taxon>Bacteria</taxon>
        <taxon>Pseudomonadati</taxon>
        <taxon>Bacteroidota</taxon>
        <taxon>Bacteroidia</taxon>
        <taxon>Bacteroidales</taxon>
        <taxon>Bacteroidaceae</taxon>
        <taxon>Bacteroides</taxon>
    </lineage>
</organism>
<sequence>MIDIELVQKKFEKSINSYNDHAIAQRQIAQKLYSLLSPYLAKSSLLGRVLEVGCGTGFLTHHILQHYPSIYFLNDINKHLEEVLQPLLRNQVYEYRIGDAEQIELPKELDLLVSSSCIQWFENLPSFINKINQSLNNNAYVFLSTFGPSNMREIRQITGVGLPYYSLVDLQILFQQKYEILFLQEEFITLSFNSVLDVLNHLKQTGVNGGFSRVWTKKAFMDFCVKYECLSENKNKIQLTYHPIYIGLKKR</sequence>
<comment type="function">
    <text evidence="5">Converts the free carboxyl group of a malonyl-thioester to its methyl ester by transfer of a methyl group from S-adenosyl-L-methionine (SAM). It allows to synthesize pimeloyl-ACP via the fatty acid synthetic pathway.</text>
</comment>
<dbReference type="GO" id="GO:0010340">
    <property type="term" value="F:carboxyl-O-methyltransferase activity"/>
    <property type="evidence" value="ECO:0007669"/>
    <property type="project" value="UniProtKB-UniRule"/>
</dbReference>
<gene>
    <name evidence="5" type="primary">bioC</name>
    <name evidence="6" type="ORF">Bcop_0996</name>
</gene>
<dbReference type="EC" id="2.1.1.197" evidence="5"/>
<proteinExistence type="inferred from homology"/>
<keyword evidence="2 5" id="KW-0808">Transferase</keyword>
<dbReference type="NCBIfam" id="TIGR02072">
    <property type="entry name" value="BioC"/>
    <property type="match status" value="1"/>
</dbReference>
<name>F3ZUN8_9BACE</name>
<dbReference type="HAMAP" id="MF_00835">
    <property type="entry name" value="BioC"/>
    <property type="match status" value="1"/>
</dbReference>
<dbReference type="EMBL" id="CM001167">
    <property type="protein sequence ID" value="EGJ71203.1"/>
    <property type="molecule type" value="Genomic_DNA"/>
</dbReference>
<keyword evidence="1 5" id="KW-0489">Methyltransferase</keyword>
<keyword evidence="3 5" id="KW-0949">S-adenosyl-L-methionine</keyword>
<dbReference type="InterPro" id="IPR011814">
    <property type="entry name" value="BioC"/>
</dbReference>
<evidence type="ECO:0000256" key="2">
    <source>
        <dbReference type="ARBA" id="ARBA00022679"/>
    </source>
</evidence>
<dbReference type="AlphaFoldDB" id="F3ZUN8"/>
<dbReference type="Proteomes" id="UP000018439">
    <property type="component" value="Chromosome"/>
</dbReference>
<protein>
    <recommendedName>
        <fullName evidence="5">Malonyl-[acyl-carrier protein] O-methyltransferase</fullName>
        <shortName evidence="5">Malonyl-ACP O-methyltransferase</shortName>
        <ecNumber evidence="5">2.1.1.197</ecNumber>
    </recommendedName>
    <alternativeName>
        <fullName evidence="5">Biotin synthesis protein BioC</fullName>
    </alternativeName>
</protein>
<evidence type="ECO:0000256" key="3">
    <source>
        <dbReference type="ARBA" id="ARBA00022691"/>
    </source>
</evidence>
<dbReference type="HOGENOM" id="CLU_046586_1_0_10"/>
<comment type="similarity">
    <text evidence="5">Belongs to the methyltransferase superfamily.</text>
</comment>
<comment type="catalytic activity">
    <reaction evidence="5">
        <text>malonyl-[ACP] + S-adenosyl-L-methionine = malonyl-[ACP] methyl ester + S-adenosyl-L-homocysteine</text>
        <dbReference type="Rhea" id="RHEA:17105"/>
        <dbReference type="Rhea" id="RHEA-COMP:9623"/>
        <dbReference type="Rhea" id="RHEA-COMP:9954"/>
        <dbReference type="ChEBI" id="CHEBI:57856"/>
        <dbReference type="ChEBI" id="CHEBI:59789"/>
        <dbReference type="ChEBI" id="CHEBI:78449"/>
        <dbReference type="ChEBI" id="CHEBI:78845"/>
        <dbReference type="EC" id="2.1.1.197"/>
    </reaction>
</comment>
<dbReference type="SUPFAM" id="SSF53335">
    <property type="entry name" value="S-adenosyl-L-methionine-dependent methyltransferases"/>
    <property type="match status" value="1"/>
</dbReference>
<reference evidence="6 7" key="1">
    <citation type="journal article" date="2011" name="Stand. Genomic Sci.">
        <title>Non-contiguous finished genome sequence of Bacteroides coprosuis type strain (PC139).</title>
        <authorList>
            <person name="Land M."/>
            <person name="Held B."/>
            <person name="Gronow S."/>
            <person name="Abt B."/>
            <person name="Lucas S."/>
            <person name="Del Rio T.G."/>
            <person name="Nolan M."/>
            <person name="Tice H."/>
            <person name="Cheng J.F."/>
            <person name="Pitluck S."/>
            <person name="Liolios K."/>
            <person name="Pagani I."/>
            <person name="Ivanova N."/>
            <person name="Mavromatis K."/>
            <person name="Mikhailova N."/>
            <person name="Pati A."/>
            <person name="Tapia R."/>
            <person name="Han C."/>
            <person name="Goodwin L."/>
            <person name="Chen A."/>
            <person name="Palaniappan K."/>
            <person name="Hauser L."/>
            <person name="Brambilla E.M."/>
            <person name="Rohde M."/>
            <person name="Goker M."/>
            <person name="Detter J.C."/>
            <person name="Woyke T."/>
            <person name="Bristow J."/>
            <person name="Eisen J.A."/>
            <person name="Markowitz V."/>
            <person name="Hugenholtz P."/>
            <person name="Kyrpides N.C."/>
            <person name="Klenk H.P."/>
            <person name="Lapidus A."/>
        </authorList>
    </citation>
    <scope>NUCLEOTIDE SEQUENCE [LARGE SCALE GENOMIC DNA]</scope>
    <source>
        <strain evidence="6 7">DSM 18011</strain>
    </source>
</reference>
<comment type="pathway">
    <text evidence="5">Cofactor biosynthesis; biotin biosynthesis.</text>
</comment>
<accession>F3ZUN8</accession>
<dbReference type="CDD" id="cd02440">
    <property type="entry name" value="AdoMet_MTases"/>
    <property type="match status" value="1"/>
</dbReference>
<dbReference type="OrthoDB" id="9760689at2"/>
<evidence type="ECO:0000313" key="7">
    <source>
        <dbReference type="Proteomes" id="UP000018439"/>
    </source>
</evidence>
<evidence type="ECO:0000256" key="4">
    <source>
        <dbReference type="ARBA" id="ARBA00022756"/>
    </source>
</evidence>
<keyword evidence="7" id="KW-1185">Reference proteome</keyword>
<dbReference type="Gene3D" id="3.40.50.150">
    <property type="entry name" value="Vaccinia Virus protein VP39"/>
    <property type="match status" value="1"/>
</dbReference>
<dbReference type="eggNOG" id="COG2226">
    <property type="taxonomic scope" value="Bacteria"/>
</dbReference>
<dbReference type="GO" id="GO:0009102">
    <property type="term" value="P:biotin biosynthetic process"/>
    <property type="evidence" value="ECO:0007669"/>
    <property type="project" value="UniProtKB-UniRule"/>
</dbReference>
<keyword evidence="4 5" id="KW-0093">Biotin biosynthesis</keyword>
<evidence type="ECO:0000313" key="6">
    <source>
        <dbReference type="EMBL" id="EGJ71203.1"/>
    </source>
</evidence>